<dbReference type="Gene3D" id="3.40.525.10">
    <property type="entry name" value="CRAL-TRIO lipid binding domain"/>
    <property type="match status" value="1"/>
</dbReference>
<dbReference type="InterPro" id="IPR044834">
    <property type="entry name" value="PATL"/>
</dbReference>
<dbReference type="AlphaFoldDB" id="A0A835P9D1"/>
<dbReference type="Proteomes" id="UP000636800">
    <property type="component" value="Unassembled WGS sequence"/>
</dbReference>
<name>A0A835P9D1_VANPL</name>
<evidence type="ECO:0000313" key="2">
    <source>
        <dbReference type="Proteomes" id="UP000636800"/>
    </source>
</evidence>
<keyword evidence="2" id="KW-1185">Reference proteome</keyword>
<sequence length="249" mass="27745">MPEMEKVVFMSGEDREGHPGGGSSAWRRASVSFWISSPEAFLPWFRSLISGTRYGCSRGSSTNPLSALDNYPEFLAKQVFVNVPWWYLAFNRMISPFFDTEDKEQACALGRRSQPRPFRYIAPGTSSHPPGGLYSEKDLISPITNSAKEAIIQPSAKKIIEIPLTEPCLLDLGACVLGWDVSKGAEFVLSSGELHDHSIKGREDSFHDDPIVKSSQVGELESFFTIDNNSKEKKLLSTGTRRRVLNQLK</sequence>
<dbReference type="PANTHER" id="PTHR45932">
    <property type="entry name" value="PATELLIN-1"/>
    <property type="match status" value="1"/>
</dbReference>
<evidence type="ECO:0000313" key="1">
    <source>
        <dbReference type="EMBL" id="KAG0448004.1"/>
    </source>
</evidence>
<dbReference type="SUPFAM" id="SSF52087">
    <property type="entry name" value="CRAL/TRIO domain"/>
    <property type="match status" value="1"/>
</dbReference>
<comment type="caution">
    <text evidence="1">The sequence shown here is derived from an EMBL/GenBank/DDBJ whole genome shotgun (WGS) entry which is preliminary data.</text>
</comment>
<organism evidence="1 2">
    <name type="scientific">Vanilla planifolia</name>
    <name type="common">Vanilla</name>
    <dbReference type="NCBI Taxonomy" id="51239"/>
    <lineage>
        <taxon>Eukaryota</taxon>
        <taxon>Viridiplantae</taxon>
        <taxon>Streptophyta</taxon>
        <taxon>Embryophyta</taxon>
        <taxon>Tracheophyta</taxon>
        <taxon>Spermatophyta</taxon>
        <taxon>Magnoliopsida</taxon>
        <taxon>Liliopsida</taxon>
        <taxon>Asparagales</taxon>
        <taxon>Orchidaceae</taxon>
        <taxon>Vanilloideae</taxon>
        <taxon>Vanilleae</taxon>
        <taxon>Vanilla</taxon>
    </lineage>
</organism>
<dbReference type="InterPro" id="IPR036865">
    <property type="entry name" value="CRAL-TRIO_dom_sf"/>
</dbReference>
<dbReference type="GO" id="GO:0008289">
    <property type="term" value="F:lipid binding"/>
    <property type="evidence" value="ECO:0007669"/>
    <property type="project" value="InterPro"/>
</dbReference>
<dbReference type="PANTHER" id="PTHR45932:SF17">
    <property type="entry name" value="CELLULAR RETINALDEHYDE-BINDING_TRIPLE FUNCTION DOMAIN-CONTAINING PROTEIN"/>
    <property type="match status" value="1"/>
</dbReference>
<reference evidence="1 2" key="1">
    <citation type="journal article" date="2020" name="Nat. Food">
        <title>A phased Vanilla planifolia genome enables genetic improvement of flavour and production.</title>
        <authorList>
            <person name="Hasing T."/>
            <person name="Tang H."/>
            <person name="Brym M."/>
            <person name="Khazi F."/>
            <person name="Huang T."/>
            <person name="Chambers A.H."/>
        </authorList>
    </citation>
    <scope>NUCLEOTIDE SEQUENCE [LARGE SCALE GENOMIC DNA]</scope>
    <source>
        <tissue evidence="1">Leaf</tissue>
    </source>
</reference>
<proteinExistence type="predicted"/>
<protein>
    <submittedName>
        <fullName evidence="1">Uncharacterized protein</fullName>
    </submittedName>
</protein>
<gene>
    <name evidence="1" type="ORF">HPP92_028060</name>
</gene>
<dbReference type="EMBL" id="JADCNL010000391">
    <property type="protein sequence ID" value="KAG0448004.1"/>
    <property type="molecule type" value="Genomic_DNA"/>
</dbReference>
<accession>A0A835P9D1</accession>